<evidence type="ECO:0000313" key="2">
    <source>
        <dbReference type="Proteomes" id="UP001497644"/>
    </source>
</evidence>
<dbReference type="EMBL" id="OZ034831">
    <property type="protein sequence ID" value="CAL1688114.1"/>
    <property type="molecule type" value="Genomic_DNA"/>
</dbReference>
<reference evidence="1" key="1">
    <citation type="submission" date="2024-04" db="EMBL/GenBank/DDBJ databases">
        <authorList>
            <consortium name="Molecular Ecology Group"/>
        </authorList>
    </citation>
    <scope>NUCLEOTIDE SEQUENCE</scope>
</reference>
<dbReference type="Proteomes" id="UP001497644">
    <property type="component" value="Chromosome 8"/>
</dbReference>
<organism evidence="1 2">
    <name type="scientific">Lasius platythorax</name>
    <dbReference type="NCBI Taxonomy" id="488582"/>
    <lineage>
        <taxon>Eukaryota</taxon>
        <taxon>Metazoa</taxon>
        <taxon>Ecdysozoa</taxon>
        <taxon>Arthropoda</taxon>
        <taxon>Hexapoda</taxon>
        <taxon>Insecta</taxon>
        <taxon>Pterygota</taxon>
        <taxon>Neoptera</taxon>
        <taxon>Endopterygota</taxon>
        <taxon>Hymenoptera</taxon>
        <taxon>Apocrita</taxon>
        <taxon>Aculeata</taxon>
        <taxon>Formicoidea</taxon>
        <taxon>Formicidae</taxon>
        <taxon>Formicinae</taxon>
        <taxon>Lasius</taxon>
        <taxon>Lasius</taxon>
    </lineage>
</organism>
<keyword evidence="2" id="KW-1185">Reference proteome</keyword>
<protein>
    <submittedName>
        <fullName evidence="1">Uncharacterized protein</fullName>
    </submittedName>
</protein>
<proteinExistence type="predicted"/>
<gene>
    <name evidence="1" type="ORF">LPLAT_LOCUS13242</name>
</gene>
<evidence type="ECO:0000313" key="1">
    <source>
        <dbReference type="EMBL" id="CAL1688114.1"/>
    </source>
</evidence>
<sequence>MSSARFSRIFYIKDNEAPISWLIFPAGFELAYSPSEDVRTVSCYPVERENKSGRVSREWRVMVENIAKGKTRGDRARRT</sequence>
<accession>A0AAV2P948</accession>
<name>A0AAV2P948_9HYME</name>
<dbReference type="AlphaFoldDB" id="A0AAV2P948"/>